<dbReference type="HOGENOM" id="CLU_080779_1_0_1"/>
<dbReference type="STRING" id="983644.G3J9V1"/>
<protein>
    <submittedName>
        <fullName evidence="1">Uncharacterized protein</fullName>
    </submittedName>
</protein>
<sequence>MALLVDSLVPSAVYNALPLISEVAAAPDTRSLDLEDLRTLLRQHNVPKGVSVRLLHKHFDTTQGEVMVLQNVPVPGHGHVKILKPVVPDENSQLRGIHFFVTEDAGFQAYEYAIGNAPEIGLSHAFLAEFASLVVERGLQRTFGLKLLCEEEGEEEQQAGWTEFELHTKRGTIMFPKGMPMPASDEIDFTVTTEWEGIVVEEATNPLTQTTACAHTSIICHHCKGHKSKAAEEIVDDYCVGGQKILPGTAMHDIVRQIVAAF</sequence>
<name>G3J9V1_CORMM</name>
<gene>
    <name evidence="1" type="ORF">CCM_02445</name>
</gene>
<accession>G3J9V1</accession>
<dbReference type="AlphaFoldDB" id="G3J9V1"/>
<dbReference type="OMA" id="RNSEHHR"/>
<keyword evidence="2" id="KW-1185">Reference proteome</keyword>
<proteinExistence type="predicted"/>
<evidence type="ECO:0000313" key="2">
    <source>
        <dbReference type="Proteomes" id="UP000001610"/>
    </source>
</evidence>
<dbReference type="GeneID" id="18164472"/>
<dbReference type="RefSeq" id="XP_006667660.1">
    <property type="nucleotide sequence ID" value="XM_006667597.1"/>
</dbReference>
<reference evidence="1 2" key="1">
    <citation type="journal article" date="2011" name="Genome Biol.">
        <title>Genome sequence of the insect pathogenic fungus Cordyceps militaris, a valued traditional Chinese medicine.</title>
        <authorList>
            <person name="Zheng P."/>
            <person name="Xia Y."/>
            <person name="Xiao G."/>
            <person name="Xiong C."/>
            <person name="Hu X."/>
            <person name="Zhang S."/>
            <person name="Zheng H."/>
            <person name="Huang Y."/>
            <person name="Zhou Y."/>
            <person name="Wang S."/>
            <person name="Zhao G.P."/>
            <person name="Liu X."/>
            <person name="St Leger R.J."/>
            <person name="Wang C."/>
        </authorList>
    </citation>
    <scope>NUCLEOTIDE SEQUENCE [LARGE SCALE GENOMIC DNA]</scope>
    <source>
        <strain evidence="1 2">CM01</strain>
    </source>
</reference>
<dbReference type="VEuPathDB" id="FungiDB:CCM_02445"/>
<dbReference type="KEGG" id="cmt:CCM_02445"/>
<dbReference type="EMBL" id="JH126400">
    <property type="protein sequence ID" value="EGX94174.1"/>
    <property type="molecule type" value="Genomic_DNA"/>
</dbReference>
<organism evidence="1 2">
    <name type="scientific">Cordyceps militaris (strain CM01)</name>
    <name type="common">Caterpillar fungus</name>
    <dbReference type="NCBI Taxonomy" id="983644"/>
    <lineage>
        <taxon>Eukaryota</taxon>
        <taxon>Fungi</taxon>
        <taxon>Dikarya</taxon>
        <taxon>Ascomycota</taxon>
        <taxon>Pezizomycotina</taxon>
        <taxon>Sordariomycetes</taxon>
        <taxon>Hypocreomycetidae</taxon>
        <taxon>Hypocreales</taxon>
        <taxon>Cordycipitaceae</taxon>
        <taxon>Cordyceps</taxon>
    </lineage>
</organism>
<dbReference type="eggNOG" id="ENOG502SNT7">
    <property type="taxonomic scope" value="Eukaryota"/>
</dbReference>
<dbReference type="Proteomes" id="UP000001610">
    <property type="component" value="Unassembled WGS sequence"/>
</dbReference>
<evidence type="ECO:0000313" key="1">
    <source>
        <dbReference type="EMBL" id="EGX94174.1"/>
    </source>
</evidence>
<dbReference type="OrthoDB" id="2322999at2759"/>
<dbReference type="InParanoid" id="G3J9V1"/>